<dbReference type="AlphaFoldDB" id="A0A0U3HVE0"/>
<accession>A0A0U3HVE0</accession>
<sequence>MQISNNVTNSCTGLTPKQQQALLTRYNGMAGKKPLSKSLRKIFSLWGQLARAGKVDEDSKEACENWCNTYTNGTNLYKANNHWGKLINMLKQWLAREVPNG</sequence>
<dbReference type="EMBL" id="CP013611">
    <property type="protein sequence ID" value="ALU44968.1"/>
    <property type="molecule type" value="Genomic_DNA"/>
</dbReference>
<dbReference type="KEGG" id="prr:AT705_02630"/>
<organism evidence="1 2">
    <name type="scientific">Pseudoalteromonas rubra</name>
    <dbReference type="NCBI Taxonomy" id="43658"/>
    <lineage>
        <taxon>Bacteria</taxon>
        <taxon>Pseudomonadati</taxon>
        <taxon>Pseudomonadota</taxon>
        <taxon>Gammaproteobacteria</taxon>
        <taxon>Alteromonadales</taxon>
        <taxon>Pseudoalteromonadaceae</taxon>
        <taxon>Pseudoalteromonas</taxon>
    </lineage>
</organism>
<evidence type="ECO:0000313" key="1">
    <source>
        <dbReference type="EMBL" id="ALU44968.1"/>
    </source>
</evidence>
<dbReference type="Pfam" id="PF06252">
    <property type="entry name" value="GemA"/>
    <property type="match status" value="1"/>
</dbReference>
<evidence type="ECO:0000313" key="2">
    <source>
        <dbReference type="Proteomes" id="UP000069015"/>
    </source>
</evidence>
<dbReference type="InterPro" id="IPR009363">
    <property type="entry name" value="Phage_Mu_Gp16"/>
</dbReference>
<reference evidence="1 2" key="1">
    <citation type="submission" date="2015-12" db="EMBL/GenBank/DDBJ databases">
        <title>Complete genome sequence of Pseudoalteromonas rubra SCSIO 6842, harboring a conjugative plasmid.</title>
        <authorList>
            <person name="Li B."/>
            <person name="Wang X."/>
        </authorList>
    </citation>
    <scope>NUCLEOTIDE SEQUENCE [LARGE SCALE GENOMIC DNA]</scope>
    <source>
        <strain evidence="1 2">SCSIO 6842</strain>
    </source>
</reference>
<proteinExistence type="predicted"/>
<gene>
    <name evidence="1" type="ORF">AT705_02630</name>
</gene>
<protein>
    <submittedName>
        <fullName evidence="1">Uncharacterized protein</fullName>
    </submittedName>
</protein>
<name>A0A0U3HVE0_9GAMM</name>
<dbReference type="Proteomes" id="UP000069015">
    <property type="component" value="Chromosome 1"/>
</dbReference>